<dbReference type="Gene3D" id="3.40.50.1820">
    <property type="entry name" value="alpha/beta hydrolase"/>
    <property type="match status" value="1"/>
</dbReference>
<dbReference type="OrthoDB" id="10249433at2759"/>
<dbReference type="InterPro" id="IPR022742">
    <property type="entry name" value="Hydrolase_4"/>
</dbReference>
<dbReference type="AlphaFoldDB" id="A0A397GKG4"/>
<evidence type="ECO:0000259" key="3">
    <source>
        <dbReference type="Pfam" id="PF12146"/>
    </source>
</evidence>
<dbReference type="GO" id="GO:0016020">
    <property type="term" value="C:membrane"/>
    <property type="evidence" value="ECO:0007669"/>
    <property type="project" value="TreeGrafter"/>
</dbReference>
<dbReference type="Pfam" id="PF12146">
    <property type="entry name" value="Hydrolase_4"/>
    <property type="match status" value="1"/>
</dbReference>
<organism evidence="4 5">
    <name type="scientific">Diversispora epigaea</name>
    <dbReference type="NCBI Taxonomy" id="1348612"/>
    <lineage>
        <taxon>Eukaryota</taxon>
        <taxon>Fungi</taxon>
        <taxon>Fungi incertae sedis</taxon>
        <taxon>Mucoromycota</taxon>
        <taxon>Glomeromycotina</taxon>
        <taxon>Glomeromycetes</taxon>
        <taxon>Diversisporales</taxon>
        <taxon>Diversisporaceae</taxon>
        <taxon>Diversispora</taxon>
    </lineage>
</organism>
<name>A0A397GKG4_9GLOM</name>
<keyword evidence="2" id="KW-0812">Transmembrane</keyword>
<keyword evidence="2" id="KW-1133">Transmembrane helix</keyword>
<dbReference type="EMBL" id="PQFF01000440">
    <property type="protein sequence ID" value="RHZ49956.1"/>
    <property type="molecule type" value="Genomic_DNA"/>
</dbReference>
<reference evidence="4 5" key="1">
    <citation type="submission" date="2018-08" db="EMBL/GenBank/DDBJ databases">
        <title>Genome and evolution of the arbuscular mycorrhizal fungus Diversispora epigaea (formerly Glomus versiforme) and its bacterial endosymbionts.</title>
        <authorList>
            <person name="Sun X."/>
            <person name="Fei Z."/>
            <person name="Harrison M."/>
        </authorList>
    </citation>
    <scope>NUCLEOTIDE SEQUENCE [LARGE SCALE GENOMIC DNA]</scope>
    <source>
        <strain evidence="4 5">IT104</strain>
    </source>
</reference>
<evidence type="ECO:0000313" key="4">
    <source>
        <dbReference type="EMBL" id="RHZ49956.1"/>
    </source>
</evidence>
<dbReference type="InterPro" id="IPR029058">
    <property type="entry name" value="AB_hydrolase_fold"/>
</dbReference>
<dbReference type="PANTHER" id="PTHR12277:SF81">
    <property type="entry name" value="PROTEIN ABHD13"/>
    <property type="match status" value="1"/>
</dbReference>
<feature type="transmembrane region" description="Helical" evidence="2">
    <location>
        <begin position="12"/>
        <end position="32"/>
    </location>
</feature>
<feature type="region of interest" description="Disordered" evidence="1">
    <location>
        <begin position="314"/>
        <end position="342"/>
    </location>
</feature>
<dbReference type="Proteomes" id="UP000266861">
    <property type="component" value="Unassembled WGS sequence"/>
</dbReference>
<gene>
    <name evidence="4" type="ORF">Glove_508g83</name>
</gene>
<dbReference type="STRING" id="1348612.A0A397GKG4"/>
<protein>
    <recommendedName>
        <fullName evidence="3">Serine aminopeptidase S33 domain-containing protein</fullName>
    </recommendedName>
</protein>
<proteinExistence type="predicted"/>
<feature type="domain" description="Serine aminopeptidase S33" evidence="3">
    <location>
        <begin position="88"/>
        <end position="221"/>
    </location>
</feature>
<keyword evidence="2" id="KW-0472">Membrane</keyword>
<sequence>MTLHNLIKKALPIIAIGSTTIVMGGIALLYMFQRNLIYTSHYPVGSRKNVPKPIEFGIPYSQVILITEDKVHIRAFVCKRQNDEETTRRSTILMFHGSGGNMGHRLPIAERFYKDFKCNVILLSYRGYGRSEGIPSEQGLRLDAQAALDYIKQDYLLRDTNLIIYGQSLGGAVAIDLVSRNESKVNALIIENTFLSIPKAIPFAMPTLRYLKFMFSEIWPSEISIKKIDEIPILFISGTKDEIIPPQQMKTLYELTNTKGGKVWREIPGGTHERTVTKPRYFEFIGEFLKTIPNLLEEDEEENDCDDDEEYVNGVNSSVNGVNNVNDKEEDLRRVWEEKKKK</sequence>
<evidence type="ECO:0000313" key="5">
    <source>
        <dbReference type="Proteomes" id="UP000266861"/>
    </source>
</evidence>
<evidence type="ECO:0000256" key="1">
    <source>
        <dbReference type="SAM" id="MobiDB-lite"/>
    </source>
</evidence>
<feature type="compositionally biased region" description="Basic and acidic residues" evidence="1">
    <location>
        <begin position="326"/>
        <end position="342"/>
    </location>
</feature>
<dbReference type="GO" id="GO:0008474">
    <property type="term" value="F:palmitoyl-(protein) hydrolase activity"/>
    <property type="evidence" value="ECO:0007669"/>
    <property type="project" value="TreeGrafter"/>
</dbReference>
<dbReference type="PANTHER" id="PTHR12277">
    <property type="entry name" value="ALPHA/BETA HYDROLASE DOMAIN-CONTAINING PROTEIN"/>
    <property type="match status" value="1"/>
</dbReference>
<dbReference type="SUPFAM" id="SSF53474">
    <property type="entry name" value="alpha/beta-Hydrolases"/>
    <property type="match status" value="1"/>
</dbReference>
<evidence type="ECO:0000256" key="2">
    <source>
        <dbReference type="SAM" id="Phobius"/>
    </source>
</evidence>
<keyword evidence="5" id="KW-1185">Reference proteome</keyword>
<accession>A0A397GKG4</accession>
<comment type="caution">
    <text evidence="4">The sequence shown here is derived from an EMBL/GenBank/DDBJ whole genome shotgun (WGS) entry which is preliminary data.</text>
</comment>
<feature type="compositionally biased region" description="Low complexity" evidence="1">
    <location>
        <begin position="314"/>
        <end position="325"/>
    </location>
</feature>